<evidence type="ECO:0000313" key="2">
    <source>
        <dbReference type="EMBL" id="RCU45054.1"/>
    </source>
</evidence>
<reference evidence="2 3" key="1">
    <citation type="submission" date="2018-07" db="EMBL/GenBank/DDBJ databases">
        <title>Chryseobacterium lacus sp. nov., isolated from lake water.</title>
        <authorList>
            <person name="Li C.-M."/>
        </authorList>
    </citation>
    <scope>NUCLEOTIDE SEQUENCE [LARGE SCALE GENOMIC DNA]</scope>
    <source>
        <strain evidence="2 3">YLOS41</strain>
    </source>
</reference>
<dbReference type="Gene3D" id="2.40.160.50">
    <property type="entry name" value="membrane protein fhac: a member of the omp85/tpsb transporter family"/>
    <property type="match status" value="1"/>
</dbReference>
<evidence type="ECO:0000313" key="3">
    <source>
        <dbReference type="Proteomes" id="UP000252172"/>
    </source>
</evidence>
<name>A0A368N666_9FLAO</name>
<dbReference type="OrthoDB" id="9811416at2"/>
<evidence type="ECO:0000256" key="1">
    <source>
        <dbReference type="SAM" id="SignalP"/>
    </source>
</evidence>
<proteinExistence type="predicted"/>
<feature type="signal peptide" evidence="1">
    <location>
        <begin position="1"/>
        <end position="21"/>
    </location>
</feature>
<dbReference type="AlphaFoldDB" id="A0A368N666"/>
<comment type="caution">
    <text evidence="2">The sequence shown here is derived from an EMBL/GenBank/DDBJ whole genome shotgun (WGS) entry which is preliminary data.</text>
</comment>
<keyword evidence="1" id="KW-0732">Signal</keyword>
<keyword evidence="3" id="KW-1185">Reference proteome</keyword>
<sequence length="537" mass="62597">MAKLKSAVVFLIFLTSVLFQAQEREFWLIDTETQQKKIVKDSVSAVKFLDSLSKNHFIFTELKNVKKVGLRTEIYYDKGQNFNEAFVQLSDSLSSELKIEKQFYTKNLDSLKKEINKKYIDQGFAFSRIQSKYLGKQNGKQKVELTVVKDQKRLIDGFVIKGYEKVPSRFVKNIEKEFRGKKYDEKNLLAINRSLQNHTFVSLERPPQTLFTRDSTNIYLFLQKKKVNSFDGIVGFGNDKSEKFTFNGTLNLNFKNIFNGFESISLFWQRNPDRGQTFDLQTDIPYLFKSNVGVNMNLNIYRQDSTYANVKILPAVYYHLNNRQKIGLRGTFETSTVMDSLYIQGKDYSKKGIGIWYDYTEPTEIELFLYKTRIRAEADLLSTHYSKEEITAGQTRYFLLAERNFYLGGRHYLNIKGESALLNSENELSTNELLRFGGWNSMRGFNEESLFADFYYYGKAEYRYLVSNQAFFDTFLQYGELSSKALGLRPKLYSFGLGFNFFLPIGLMSFQISNGSEFGNEIRFSDTKIHWGILTRF</sequence>
<gene>
    <name evidence="2" type="ORF">DQ356_02065</name>
</gene>
<accession>A0A368N666</accession>
<dbReference type="EMBL" id="QPIE01000001">
    <property type="protein sequence ID" value="RCU45054.1"/>
    <property type="molecule type" value="Genomic_DNA"/>
</dbReference>
<feature type="chain" id="PRO_5016993192" evidence="1">
    <location>
        <begin position="22"/>
        <end position="537"/>
    </location>
</feature>
<protein>
    <submittedName>
        <fullName evidence="2">Uncharacterized protein</fullName>
    </submittedName>
</protein>
<dbReference type="RefSeq" id="WP_114302824.1">
    <property type="nucleotide sequence ID" value="NZ_QPIE01000001.1"/>
</dbReference>
<organism evidence="2 3">
    <name type="scientific">Chryseobacterium lacus</name>
    <dbReference type="NCBI Taxonomy" id="2058346"/>
    <lineage>
        <taxon>Bacteria</taxon>
        <taxon>Pseudomonadati</taxon>
        <taxon>Bacteroidota</taxon>
        <taxon>Flavobacteriia</taxon>
        <taxon>Flavobacteriales</taxon>
        <taxon>Weeksellaceae</taxon>
        <taxon>Chryseobacterium group</taxon>
        <taxon>Chryseobacterium</taxon>
    </lineage>
</organism>
<dbReference type="Proteomes" id="UP000252172">
    <property type="component" value="Unassembled WGS sequence"/>
</dbReference>